<comment type="caution">
    <text evidence="1">The sequence shown here is derived from an EMBL/GenBank/DDBJ whole genome shotgun (WGS) entry which is preliminary data.</text>
</comment>
<dbReference type="EMBL" id="JBHUJC010000045">
    <property type="protein sequence ID" value="MFD2277743.1"/>
    <property type="molecule type" value="Genomic_DNA"/>
</dbReference>
<dbReference type="Proteomes" id="UP001597297">
    <property type="component" value="Unassembled WGS sequence"/>
</dbReference>
<sequence length="231" mass="25933">MQYLISSLAVSVLCVHSLYAELVFSQTEEKVDAAADAKEVNVEFPFENKGDEPVVVQRFDAPCSCMYAHLEGGKKQQDGSILIAPDEKGVFKGRFELGNFKGTVEKKIVIWMDQDPDDKPSISLNTQVTIPYLIAAFPQSLMWQVGENAVEKIIEVKVDHTEPIKVIKHTSSSSNFSYTFTIKEEGKLYELKVKPKSTEKVTFAAIRLTTDSANPRYKTVQTFMTVKPEKK</sequence>
<evidence type="ECO:0000313" key="2">
    <source>
        <dbReference type="Proteomes" id="UP001597297"/>
    </source>
</evidence>
<reference evidence="2" key="1">
    <citation type="journal article" date="2019" name="Int. J. Syst. Evol. Microbiol.">
        <title>The Global Catalogue of Microorganisms (GCM) 10K type strain sequencing project: providing services to taxonomists for standard genome sequencing and annotation.</title>
        <authorList>
            <consortium name="The Broad Institute Genomics Platform"/>
            <consortium name="The Broad Institute Genome Sequencing Center for Infectious Disease"/>
            <person name="Wu L."/>
            <person name="Ma J."/>
        </authorList>
    </citation>
    <scope>NUCLEOTIDE SEQUENCE [LARGE SCALE GENOMIC DNA]</scope>
    <source>
        <strain evidence="2">JCM 16545</strain>
    </source>
</reference>
<name>A0ABW5E8X0_9BACT</name>
<keyword evidence="2" id="KW-1185">Reference proteome</keyword>
<proteinExistence type="predicted"/>
<accession>A0ABW5E8X0</accession>
<dbReference type="Pfam" id="PF07610">
    <property type="entry name" value="DUF1573"/>
    <property type="match status" value="1"/>
</dbReference>
<dbReference type="RefSeq" id="WP_377092604.1">
    <property type="nucleotide sequence ID" value="NZ_JBHSJM010000001.1"/>
</dbReference>
<organism evidence="1 2">
    <name type="scientific">Rubritalea spongiae</name>
    <dbReference type="NCBI Taxonomy" id="430797"/>
    <lineage>
        <taxon>Bacteria</taxon>
        <taxon>Pseudomonadati</taxon>
        <taxon>Verrucomicrobiota</taxon>
        <taxon>Verrucomicrobiia</taxon>
        <taxon>Verrucomicrobiales</taxon>
        <taxon>Rubritaleaceae</taxon>
        <taxon>Rubritalea</taxon>
    </lineage>
</organism>
<protein>
    <submittedName>
        <fullName evidence="1">DUF1573 domain-containing protein</fullName>
    </submittedName>
</protein>
<evidence type="ECO:0000313" key="1">
    <source>
        <dbReference type="EMBL" id="MFD2277743.1"/>
    </source>
</evidence>
<dbReference type="InterPro" id="IPR011467">
    <property type="entry name" value="DUF1573"/>
</dbReference>
<gene>
    <name evidence="1" type="ORF">ACFSQZ_14840</name>
</gene>